<comment type="caution">
    <text evidence="3">The sequence shown here is derived from an EMBL/GenBank/DDBJ whole genome shotgun (WGS) entry which is preliminary data.</text>
</comment>
<dbReference type="OrthoDB" id="2986065at2"/>
<dbReference type="Pfam" id="PF22555">
    <property type="entry name" value="DAM-like-phage1"/>
    <property type="match status" value="1"/>
</dbReference>
<feature type="domain" description="GNAT-like C-terminal" evidence="2">
    <location>
        <begin position="282"/>
        <end position="443"/>
    </location>
</feature>
<name>A0A2V3UBP5_9HYPH</name>
<feature type="domain" description="GNAT-like N-terminal" evidence="1">
    <location>
        <begin position="6"/>
        <end position="272"/>
    </location>
</feature>
<reference evidence="3 4" key="1">
    <citation type="submission" date="2018-05" db="EMBL/GenBank/DDBJ databases">
        <title>Genomic Encyclopedia of Type Strains, Phase IV (KMG-IV): sequencing the most valuable type-strain genomes for metagenomic binning, comparative biology and taxonomic classification.</title>
        <authorList>
            <person name="Goeker M."/>
        </authorList>
    </citation>
    <scope>NUCLEOTIDE SEQUENCE [LARGE SCALE GENOMIC DNA]</scope>
    <source>
        <strain evidence="3 4">DSM 6462</strain>
    </source>
</reference>
<dbReference type="RefSeq" id="WP_146227296.1">
    <property type="nucleotide sequence ID" value="NZ_JAHBRY010000001.1"/>
</dbReference>
<dbReference type="InterPro" id="IPR054341">
    <property type="entry name" value="GNAT-like_N"/>
</dbReference>
<evidence type="ECO:0000313" key="3">
    <source>
        <dbReference type="EMBL" id="PXW61631.1"/>
    </source>
</evidence>
<protein>
    <submittedName>
        <fullName evidence="3">Uncharacterized protein</fullName>
    </submittedName>
</protein>
<keyword evidence="4" id="KW-1185">Reference proteome</keyword>
<proteinExistence type="predicted"/>
<dbReference type="Proteomes" id="UP000248021">
    <property type="component" value="Unassembled WGS sequence"/>
</dbReference>
<accession>A0A2V3UBP5</accession>
<organism evidence="3 4">
    <name type="scientific">Chelatococcus asaccharovorans</name>
    <dbReference type="NCBI Taxonomy" id="28210"/>
    <lineage>
        <taxon>Bacteria</taxon>
        <taxon>Pseudomonadati</taxon>
        <taxon>Pseudomonadota</taxon>
        <taxon>Alphaproteobacteria</taxon>
        <taxon>Hyphomicrobiales</taxon>
        <taxon>Chelatococcaceae</taxon>
        <taxon>Chelatococcus</taxon>
    </lineage>
</organism>
<evidence type="ECO:0000259" key="2">
    <source>
        <dbReference type="Pfam" id="PF22559"/>
    </source>
</evidence>
<evidence type="ECO:0000259" key="1">
    <source>
        <dbReference type="Pfam" id="PF22555"/>
    </source>
</evidence>
<gene>
    <name evidence="3" type="ORF">C7450_103148</name>
</gene>
<dbReference type="InterPro" id="IPR054340">
    <property type="entry name" value="GNAT-like_C_phage-like"/>
</dbReference>
<dbReference type="EMBL" id="QJJK01000003">
    <property type="protein sequence ID" value="PXW61631.1"/>
    <property type="molecule type" value="Genomic_DNA"/>
</dbReference>
<dbReference type="Pfam" id="PF22559">
    <property type="entry name" value="GNAT-phage-like"/>
    <property type="match status" value="1"/>
</dbReference>
<evidence type="ECO:0000313" key="4">
    <source>
        <dbReference type="Proteomes" id="UP000248021"/>
    </source>
</evidence>
<dbReference type="AlphaFoldDB" id="A0A2V3UBP5"/>
<sequence length="466" mass="52644">MFARGFLGVVPATLVGAIIRLCRPDEWKEVFVACSGTFRTERGLAGRFPDLVVRSNDVSLFSTALGRLATTEPLDFTFKGDLAFIENLGLQDPRDRMAAILVALDYSAFLRGKANRFKVAHAAHYREHFWDLVQATRPKLDKVLHQMRITSYFGGDFRDHIAEAIERGAGVIAYPPTFRGGYEKLFEVLHANVDWQPPPYRMFDPKDIGEVVRGLENSASPYFVYCDQPVDGLDPVIRLDQAGKRVIYGYGRAKETSFRVRRYGGKPFAYRPIDLTRLGPATEVRIVKATGAQVDFLRSTYLQKSIQFASGDYQALVFLDDMLAGAIIYQRSTFAFTPETADQLYLLSDFATTRAGRLAKLIARIATLRSVIRPFERATLEHFDRLLTTAFSDHPEAMKYRGSWKVINRRENPDGTSRYLINYGSPVRDESPQQAYEWWWNRDGEAQVAAARDGTKAHRSPAPEAA</sequence>